<evidence type="ECO:0000259" key="3">
    <source>
        <dbReference type="SMART" id="SM01007"/>
    </source>
</evidence>
<name>A0A7V5Y0N8_UNCW3</name>
<feature type="domain" description="Class II aldolase/adducin N-terminal" evidence="3">
    <location>
        <begin position="16"/>
        <end position="185"/>
    </location>
</feature>
<dbReference type="GO" id="GO:0016832">
    <property type="term" value="F:aldehyde-lyase activity"/>
    <property type="evidence" value="ECO:0007669"/>
    <property type="project" value="TreeGrafter"/>
</dbReference>
<reference evidence="4" key="1">
    <citation type="journal article" date="2020" name="mSystems">
        <title>Genome- and Community-Level Interaction Insights into Carbon Utilization and Element Cycling Functions of Hydrothermarchaeota in Hydrothermal Sediment.</title>
        <authorList>
            <person name="Zhou Z."/>
            <person name="Liu Y."/>
            <person name="Xu W."/>
            <person name="Pan J."/>
            <person name="Luo Z.H."/>
            <person name="Li M."/>
        </authorList>
    </citation>
    <scope>NUCLEOTIDE SEQUENCE [LARGE SCALE GENOMIC DNA]</scope>
    <source>
        <strain evidence="4">SpSt-791</strain>
    </source>
</reference>
<proteinExistence type="predicted"/>
<evidence type="ECO:0000256" key="1">
    <source>
        <dbReference type="ARBA" id="ARBA00022723"/>
    </source>
</evidence>
<dbReference type="GO" id="GO:0005829">
    <property type="term" value="C:cytosol"/>
    <property type="evidence" value="ECO:0007669"/>
    <property type="project" value="TreeGrafter"/>
</dbReference>
<gene>
    <name evidence="4" type="ORF">ENV79_05360</name>
</gene>
<keyword evidence="2" id="KW-0456">Lyase</keyword>
<comment type="caution">
    <text evidence="4">The sequence shown here is derived from an EMBL/GenBank/DDBJ whole genome shotgun (WGS) entry which is preliminary data.</text>
</comment>
<protein>
    <submittedName>
        <fullName evidence="4">Class II aldolase/adducin family protein</fullName>
    </submittedName>
</protein>
<sequence length="192" mass="22465">MFLVWKKLKEENRIKKLIKEIFHHLYQKGLITASDGNISYKISEKKIIINKTNVFKGKIREEDLIIVNLNKELPATASKELKLHLNLYAINPQIKAIIHSHPIYPLIIKKPNKDFLKGTGLKEKEISFLPYYQPGSEELAAKIKKIGKDKRLIILKSHGIVVLEKDLKEAFFLTEKINFWAKYQYLQELKKQ</sequence>
<dbReference type="PANTHER" id="PTHR22789">
    <property type="entry name" value="FUCULOSE PHOSPHATE ALDOLASE"/>
    <property type="match status" value="1"/>
</dbReference>
<dbReference type="EMBL" id="DTHS01000034">
    <property type="protein sequence ID" value="HHR49044.1"/>
    <property type="molecule type" value="Genomic_DNA"/>
</dbReference>
<evidence type="ECO:0000313" key="4">
    <source>
        <dbReference type="EMBL" id="HHR49044.1"/>
    </source>
</evidence>
<dbReference type="GO" id="GO:0046872">
    <property type="term" value="F:metal ion binding"/>
    <property type="evidence" value="ECO:0007669"/>
    <property type="project" value="UniProtKB-KW"/>
</dbReference>
<organism evidence="4">
    <name type="scientific">candidate division WOR-3 bacterium</name>
    <dbReference type="NCBI Taxonomy" id="2052148"/>
    <lineage>
        <taxon>Bacteria</taxon>
        <taxon>Bacteria division WOR-3</taxon>
    </lineage>
</organism>
<dbReference type="Gene3D" id="3.40.225.10">
    <property type="entry name" value="Class II aldolase/adducin N-terminal domain"/>
    <property type="match status" value="1"/>
</dbReference>
<dbReference type="AlphaFoldDB" id="A0A7V5Y0N8"/>
<accession>A0A7V5Y0N8</accession>
<dbReference type="InterPro" id="IPR050197">
    <property type="entry name" value="Aldolase_class_II_sugar_metab"/>
</dbReference>
<dbReference type="SUPFAM" id="SSF53639">
    <property type="entry name" value="AraD/HMP-PK domain-like"/>
    <property type="match status" value="1"/>
</dbReference>
<evidence type="ECO:0000256" key="2">
    <source>
        <dbReference type="ARBA" id="ARBA00023239"/>
    </source>
</evidence>
<dbReference type="SMART" id="SM01007">
    <property type="entry name" value="Aldolase_II"/>
    <property type="match status" value="1"/>
</dbReference>
<dbReference type="InterPro" id="IPR001303">
    <property type="entry name" value="Aldolase_II/adducin_N"/>
</dbReference>
<keyword evidence="1" id="KW-0479">Metal-binding</keyword>
<dbReference type="GO" id="GO:0019323">
    <property type="term" value="P:pentose catabolic process"/>
    <property type="evidence" value="ECO:0007669"/>
    <property type="project" value="TreeGrafter"/>
</dbReference>
<dbReference type="Pfam" id="PF00596">
    <property type="entry name" value="Aldolase_II"/>
    <property type="match status" value="1"/>
</dbReference>
<dbReference type="InterPro" id="IPR036409">
    <property type="entry name" value="Aldolase_II/adducin_N_sf"/>
</dbReference>
<dbReference type="PANTHER" id="PTHR22789:SF0">
    <property type="entry name" value="3-OXO-TETRONATE 4-PHOSPHATE DECARBOXYLASE-RELATED"/>
    <property type="match status" value="1"/>
</dbReference>